<dbReference type="AlphaFoldDB" id="A0AAE1NEE4"/>
<name>A0AAE1NEE4_9EUCA</name>
<evidence type="ECO:0000313" key="1">
    <source>
        <dbReference type="EMBL" id="KAK4288388.1"/>
    </source>
</evidence>
<gene>
    <name evidence="1" type="ORF">Pmani_038581</name>
</gene>
<protein>
    <submittedName>
        <fullName evidence="1">Uncharacterized protein</fullName>
    </submittedName>
</protein>
<organism evidence="1 2">
    <name type="scientific">Petrolisthes manimaculis</name>
    <dbReference type="NCBI Taxonomy" id="1843537"/>
    <lineage>
        <taxon>Eukaryota</taxon>
        <taxon>Metazoa</taxon>
        <taxon>Ecdysozoa</taxon>
        <taxon>Arthropoda</taxon>
        <taxon>Crustacea</taxon>
        <taxon>Multicrustacea</taxon>
        <taxon>Malacostraca</taxon>
        <taxon>Eumalacostraca</taxon>
        <taxon>Eucarida</taxon>
        <taxon>Decapoda</taxon>
        <taxon>Pleocyemata</taxon>
        <taxon>Anomura</taxon>
        <taxon>Galatheoidea</taxon>
        <taxon>Porcellanidae</taxon>
        <taxon>Petrolisthes</taxon>
    </lineage>
</organism>
<dbReference type="Proteomes" id="UP001292094">
    <property type="component" value="Unassembled WGS sequence"/>
</dbReference>
<comment type="caution">
    <text evidence="1">The sequence shown here is derived from an EMBL/GenBank/DDBJ whole genome shotgun (WGS) entry which is preliminary data.</text>
</comment>
<proteinExistence type="predicted"/>
<accession>A0AAE1NEE4</accession>
<sequence length="126" mass="14105">MQVIVGDKSPKWQRGQVSQDAQGYLYKEANTCHPPFPAYSSSSHSNSARNTYALRHACTVPFPTTCITLTATTQVKDHLTFYVQYLVYHVVHRAEAGKETSILPSPHRKGELNRRIAYVTLPTVAT</sequence>
<reference evidence="1" key="1">
    <citation type="submission" date="2023-11" db="EMBL/GenBank/DDBJ databases">
        <title>Genome assemblies of two species of porcelain crab, Petrolisthes cinctipes and Petrolisthes manimaculis (Anomura: Porcellanidae).</title>
        <authorList>
            <person name="Angst P."/>
        </authorList>
    </citation>
    <scope>NUCLEOTIDE SEQUENCE</scope>
    <source>
        <strain evidence="1">PB745_02</strain>
        <tissue evidence="1">Gill</tissue>
    </source>
</reference>
<evidence type="ECO:0000313" key="2">
    <source>
        <dbReference type="Proteomes" id="UP001292094"/>
    </source>
</evidence>
<dbReference type="EMBL" id="JAWZYT010006324">
    <property type="protein sequence ID" value="KAK4288388.1"/>
    <property type="molecule type" value="Genomic_DNA"/>
</dbReference>
<keyword evidence="2" id="KW-1185">Reference proteome</keyword>